<evidence type="ECO:0000313" key="2">
    <source>
        <dbReference type="Proteomes" id="UP000008177"/>
    </source>
</evidence>
<reference evidence="2" key="1">
    <citation type="journal article" date="2011" name="PLoS Genet.">
        <title>Genomic analysis of the necrotrophic fungal pathogens Sclerotinia sclerotiorum and Botrytis cinerea.</title>
        <authorList>
            <person name="Amselem J."/>
            <person name="Cuomo C.A."/>
            <person name="van Kan J.A."/>
            <person name="Viaud M."/>
            <person name="Benito E.P."/>
            <person name="Couloux A."/>
            <person name="Coutinho P.M."/>
            <person name="de Vries R.P."/>
            <person name="Dyer P.S."/>
            <person name="Fillinger S."/>
            <person name="Fournier E."/>
            <person name="Gout L."/>
            <person name="Hahn M."/>
            <person name="Kohn L."/>
            <person name="Lapalu N."/>
            <person name="Plummer K.M."/>
            <person name="Pradier J.M."/>
            <person name="Quevillon E."/>
            <person name="Sharon A."/>
            <person name="Simon A."/>
            <person name="ten Have A."/>
            <person name="Tudzynski B."/>
            <person name="Tudzynski P."/>
            <person name="Wincker P."/>
            <person name="Andrew M."/>
            <person name="Anthouard V."/>
            <person name="Beever R.E."/>
            <person name="Beffa R."/>
            <person name="Benoit I."/>
            <person name="Bouzid O."/>
            <person name="Brault B."/>
            <person name="Chen Z."/>
            <person name="Choquer M."/>
            <person name="Collemare J."/>
            <person name="Cotton P."/>
            <person name="Danchin E.G."/>
            <person name="Da Silva C."/>
            <person name="Gautier A."/>
            <person name="Giraud C."/>
            <person name="Giraud T."/>
            <person name="Gonzalez C."/>
            <person name="Grossetete S."/>
            <person name="Guldener U."/>
            <person name="Henrissat B."/>
            <person name="Howlett B.J."/>
            <person name="Kodira C."/>
            <person name="Kretschmer M."/>
            <person name="Lappartient A."/>
            <person name="Leroch M."/>
            <person name="Levis C."/>
            <person name="Mauceli E."/>
            <person name="Neuveglise C."/>
            <person name="Oeser B."/>
            <person name="Pearson M."/>
            <person name="Poulain J."/>
            <person name="Poussereau N."/>
            <person name="Quesneville H."/>
            <person name="Rascle C."/>
            <person name="Schumacher J."/>
            <person name="Segurens B."/>
            <person name="Sexton A."/>
            <person name="Silva E."/>
            <person name="Sirven C."/>
            <person name="Soanes D.M."/>
            <person name="Talbot N.J."/>
            <person name="Templeton M."/>
            <person name="Yandava C."/>
            <person name="Yarden O."/>
            <person name="Zeng Q."/>
            <person name="Rollins J.A."/>
            <person name="Lebrun M.H."/>
            <person name="Dickman M."/>
        </authorList>
    </citation>
    <scope>NUCLEOTIDE SEQUENCE [LARGE SCALE GENOMIC DNA]</scope>
    <source>
        <strain evidence="2">T4</strain>
    </source>
</reference>
<dbReference type="InParanoid" id="G2YUI0"/>
<protein>
    <submittedName>
        <fullName evidence="1">Uncharacterized protein</fullName>
    </submittedName>
</protein>
<organism evidence="1 2">
    <name type="scientific">Botryotinia fuckeliana (strain T4)</name>
    <name type="common">Noble rot fungus</name>
    <name type="synonym">Botrytis cinerea</name>
    <dbReference type="NCBI Taxonomy" id="999810"/>
    <lineage>
        <taxon>Eukaryota</taxon>
        <taxon>Fungi</taxon>
        <taxon>Dikarya</taxon>
        <taxon>Ascomycota</taxon>
        <taxon>Pezizomycotina</taxon>
        <taxon>Leotiomycetes</taxon>
        <taxon>Helotiales</taxon>
        <taxon>Sclerotiniaceae</taxon>
        <taxon>Botrytis</taxon>
    </lineage>
</organism>
<dbReference type="Proteomes" id="UP000008177">
    <property type="component" value="Unplaced contigs"/>
</dbReference>
<dbReference type="HOGENOM" id="CLU_2849463_0_0_1"/>
<sequence length="65" mass="7047">MWPSLEYYSDPPDTIAADGCILQIHAEAEDASLSKLCATVGNKRFNIHIACCAHGFHPMVKSAIS</sequence>
<dbReference type="EMBL" id="FQ790354">
    <property type="protein sequence ID" value="CCD55278.1"/>
    <property type="molecule type" value="Genomic_DNA"/>
</dbReference>
<gene>
    <name evidence="1" type="ORF">BofuT4_uP156740.1</name>
</gene>
<proteinExistence type="predicted"/>
<name>G2YUI0_BOTF4</name>
<dbReference type="AlphaFoldDB" id="G2YUI0"/>
<evidence type="ECO:0000313" key="1">
    <source>
        <dbReference type="EMBL" id="CCD55278.1"/>
    </source>
</evidence>
<accession>G2YUI0</accession>